<feature type="compositionally biased region" description="Basic and acidic residues" evidence="1">
    <location>
        <begin position="9"/>
        <end position="20"/>
    </location>
</feature>
<gene>
    <name evidence="2" type="ORF">MM415A05019_0014</name>
</gene>
<name>A0A6M3JJ70_9ZZZZ</name>
<dbReference type="AlphaFoldDB" id="A0A6M3JJ70"/>
<organism evidence="2">
    <name type="scientific">viral metagenome</name>
    <dbReference type="NCBI Taxonomy" id="1070528"/>
    <lineage>
        <taxon>unclassified sequences</taxon>
        <taxon>metagenomes</taxon>
        <taxon>organismal metagenomes</taxon>
    </lineage>
</organism>
<feature type="region of interest" description="Disordered" evidence="1">
    <location>
        <begin position="1"/>
        <end position="23"/>
    </location>
</feature>
<protein>
    <submittedName>
        <fullName evidence="2">Uncharacterized protein</fullName>
    </submittedName>
</protein>
<dbReference type="EMBL" id="MT141682">
    <property type="protein sequence ID" value="QJA69165.1"/>
    <property type="molecule type" value="Genomic_DNA"/>
</dbReference>
<proteinExistence type="predicted"/>
<reference evidence="2" key="1">
    <citation type="submission" date="2020-03" db="EMBL/GenBank/DDBJ databases">
        <title>The deep terrestrial virosphere.</title>
        <authorList>
            <person name="Holmfeldt K."/>
            <person name="Nilsson E."/>
            <person name="Simone D."/>
            <person name="Lopez-Fernandez M."/>
            <person name="Wu X."/>
            <person name="de Brujin I."/>
            <person name="Lundin D."/>
            <person name="Andersson A."/>
            <person name="Bertilsson S."/>
            <person name="Dopson M."/>
        </authorList>
    </citation>
    <scope>NUCLEOTIDE SEQUENCE</scope>
    <source>
        <strain evidence="2">MM415A05019</strain>
    </source>
</reference>
<evidence type="ECO:0000313" key="2">
    <source>
        <dbReference type="EMBL" id="QJA69165.1"/>
    </source>
</evidence>
<sequence>MGSGYDSDAVDHSGEARGLEHNLNLIRKYGTDKDKDCLRGSGMKGGHPLSNVFYENLRKAQKKMR</sequence>
<evidence type="ECO:0000256" key="1">
    <source>
        <dbReference type="SAM" id="MobiDB-lite"/>
    </source>
</evidence>
<accession>A0A6M3JJ70</accession>